<reference evidence="2" key="1">
    <citation type="submission" date="2018-05" db="EMBL/GenBank/DDBJ databases">
        <authorList>
            <person name="Lanie J.A."/>
            <person name="Ng W.-L."/>
            <person name="Kazmierczak K.M."/>
            <person name="Andrzejewski T.M."/>
            <person name="Davidsen T.M."/>
            <person name="Wayne K.J."/>
            <person name="Tettelin H."/>
            <person name="Glass J.I."/>
            <person name="Rusch D."/>
            <person name="Podicherti R."/>
            <person name="Tsui H.-C.T."/>
            <person name="Winkler M.E."/>
        </authorList>
    </citation>
    <scope>NUCLEOTIDE SEQUENCE</scope>
</reference>
<protein>
    <submittedName>
        <fullName evidence="2">Uncharacterized protein</fullName>
    </submittedName>
</protein>
<sequence length="29" mass="3432">MREGLTLPDYMSQVFANVAWIPWLFLMMA</sequence>
<accession>A0A383ERK4</accession>
<feature type="transmembrane region" description="Helical" evidence="1">
    <location>
        <begin position="12"/>
        <end position="28"/>
    </location>
</feature>
<organism evidence="2">
    <name type="scientific">marine metagenome</name>
    <dbReference type="NCBI Taxonomy" id="408172"/>
    <lineage>
        <taxon>unclassified sequences</taxon>
        <taxon>metagenomes</taxon>
        <taxon>ecological metagenomes</taxon>
    </lineage>
</organism>
<keyword evidence="1" id="KW-0472">Membrane</keyword>
<gene>
    <name evidence="2" type="ORF">METZ01_LOCUS512113</name>
</gene>
<dbReference type="AlphaFoldDB" id="A0A383ERK4"/>
<keyword evidence="1" id="KW-0812">Transmembrane</keyword>
<keyword evidence="1" id="KW-1133">Transmembrane helix</keyword>
<evidence type="ECO:0000313" key="2">
    <source>
        <dbReference type="EMBL" id="SVE59259.1"/>
    </source>
</evidence>
<proteinExistence type="predicted"/>
<name>A0A383ERK4_9ZZZZ</name>
<evidence type="ECO:0000256" key="1">
    <source>
        <dbReference type="SAM" id="Phobius"/>
    </source>
</evidence>
<dbReference type="EMBL" id="UINC01228089">
    <property type="protein sequence ID" value="SVE59259.1"/>
    <property type="molecule type" value="Genomic_DNA"/>
</dbReference>
<feature type="non-terminal residue" evidence="2">
    <location>
        <position position="29"/>
    </location>
</feature>